<evidence type="ECO:0000256" key="1">
    <source>
        <dbReference type="SAM" id="MobiDB-lite"/>
    </source>
</evidence>
<feature type="compositionally biased region" description="Basic residues" evidence="1">
    <location>
        <begin position="1"/>
        <end position="10"/>
    </location>
</feature>
<name>A0A849HLH8_9MICO</name>
<comment type="caution">
    <text evidence="2">The sequence shown here is derived from an EMBL/GenBank/DDBJ whole genome shotgun (WGS) entry which is preliminary data.</text>
</comment>
<sequence>MAKTRGNHLRVVRDEQDRPARSATDHRADYWSQVQTLRAEQRRLRAG</sequence>
<dbReference type="RefSeq" id="WP_171245067.1">
    <property type="nucleotide sequence ID" value="NZ_JABEPQ010000005.1"/>
</dbReference>
<accession>A0A849HLH8</accession>
<gene>
    <name evidence="2" type="ORF">HJG52_18340</name>
</gene>
<evidence type="ECO:0000313" key="3">
    <source>
        <dbReference type="Proteomes" id="UP000588586"/>
    </source>
</evidence>
<dbReference type="EMBL" id="JABEPQ010000005">
    <property type="protein sequence ID" value="NNM47949.1"/>
    <property type="molecule type" value="Genomic_DNA"/>
</dbReference>
<protein>
    <submittedName>
        <fullName evidence="2">Uncharacterized protein</fullName>
    </submittedName>
</protein>
<feature type="compositionally biased region" description="Basic and acidic residues" evidence="1">
    <location>
        <begin position="11"/>
        <end position="29"/>
    </location>
</feature>
<dbReference type="AlphaFoldDB" id="A0A849HLH8"/>
<reference evidence="2 3" key="1">
    <citation type="submission" date="2020-04" db="EMBL/GenBank/DDBJ databases">
        <title>Knoellia sp. isolate from air conditioner.</title>
        <authorList>
            <person name="Chea S."/>
            <person name="Kim D.-U."/>
        </authorList>
    </citation>
    <scope>NUCLEOTIDE SEQUENCE [LARGE SCALE GENOMIC DNA]</scope>
    <source>
        <strain evidence="2 3">DB2414S</strain>
    </source>
</reference>
<organism evidence="2 3">
    <name type="scientific">Knoellia koreensis</name>
    <dbReference type="NCBI Taxonomy" id="2730921"/>
    <lineage>
        <taxon>Bacteria</taxon>
        <taxon>Bacillati</taxon>
        <taxon>Actinomycetota</taxon>
        <taxon>Actinomycetes</taxon>
        <taxon>Micrococcales</taxon>
        <taxon>Intrasporangiaceae</taxon>
        <taxon>Knoellia</taxon>
    </lineage>
</organism>
<evidence type="ECO:0000313" key="2">
    <source>
        <dbReference type="EMBL" id="NNM47949.1"/>
    </source>
</evidence>
<keyword evidence="3" id="KW-1185">Reference proteome</keyword>
<feature type="region of interest" description="Disordered" evidence="1">
    <location>
        <begin position="1"/>
        <end position="29"/>
    </location>
</feature>
<proteinExistence type="predicted"/>
<dbReference type="Proteomes" id="UP000588586">
    <property type="component" value="Unassembled WGS sequence"/>
</dbReference>